<organism evidence="8 9">
    <name type="scientific">Cyanobacterium aponinum (strain PCC 10605)</name>
    <dbReference type="NCBI Taxonomy" id="755178"/>
    <lineage>
        <taxon>Bacteria</taxon>
        <taxon>Bacillati</taxon>
        <taxon>Cyanobacteriota</taxon>
        <taxon>Cyanophyceae</taxon>
        <taxon>Oscillatoriophycideae</taxon>
        <taxon>Chroococcales</taxon>
        <taxon>Geminocystaceae</taxon>
        <taxon>Cyanobacterium</taxon>
    </lineage>
</organism>
<dbReference type="InterPro" id="IPR021115">
    <property type="entry name" value="Pyridoxal-P_BS"/>
</dbReference>
<evidence type="ECO:0000256" key="4">
    <source>
        <dbReference type="ARBA" id="ARBA00022898"/>
    </source>
</evidence>
<evidence type="ECO:0000256" key="2">
    <source>
        <dbReference type="ARBA" id="ARBA00009533"/>
    </source>
</evidence>
<dbReference type="STRING" id="755178.Cyan10605_1291"/>
<dbReference type="InterPro" id="IPR015422">
    <property type="entry name" value="PyrdxlP-dep_Trfase_small"/>
</dbReference>
<keyword evidence="4 6" id="KW-0663">Pyridoxal phosphate</keyword>
<dbReference type="Proteomes" id="UP000010480">
    <property type="component" value="Chromosome"/>
</dbReference>
<evidence type="ECO:0000256" key="1">
    <source>
        <dbReference type="ARBA" id="ARBA00001933"/>
    </source>
</evidence>
<accession>K9Z2H8</accession>
<dbReference type="RefSeq" id="WP_015219135.1">
    <property type="nucleotide sequence ID" value="NC_019776.1"/>
</dbReference>
<dbReference type="GO" id="GO:0019752">
    <property type="term" value="P:carboxylic acid metabolic process"/>
    <property type="evidence" value="ECO:0007669"/>
    <property type="project" value="InterPro"/>
</dbReference>
<proteinExistence type="inferred from homology"/>
<dbReference type="Gene3D" id="3.40.640.10">
    <property type="entry name" value="Type I PLP-dependent aspartate aminotransferase-like (Major domain)"/>
    <property type="match status" value="1"/>
</dbReference>
<dbReference type="CDD" id="cd06450">
    <property type="entry name" value="DOPA_deC_like"/>
    <property type="match status" value="1"/>
</dbReference>
<evidence type="ECO:0000256" key="5">
    <source>
        <dbReference type="ARBA" id="ARBA00023239"/>
    </source>
</evidence>
<dbReference type="PANTHER" id="PTHR45677:SF8">
    <property type="entry name" value="CYSTEINE SULFINIC ACID DECARBOXYLASE"/>
    <property type="match status" value="1"/>
</dbReference>
<dbReference type="KEGG" id="can:Cyan10605_1291"/>
<dbReference type="HOGENOM" id="CLU_011856_0_4_3"/>
<dbReference type="InterPro" id="IPR015424">
    <property type="entry name" value="PyrdxlP-dep_Trfase"/>
</dbReference>
<keyword evidence="5 7" id="KW-0456">Lyase</keyword>
<dbReference type="GO" id="GO:0004058">
    <property type="term" value="F:aromatic-L-amino-acid decarboxylase activity"/>
    <property type="evidence" value="ECO:0007669"/>
    <property type="project" value="UniProtKB-ARBA"/>
</dbReference>
<dbReference type="InterPro" id="IPR002129">
    <property type="entry name" value="PyrdxlP-dep_de-COase"/>
</dbReference>
<evidence type="ECO:0000256" key="7">
    <source>
        <dbReference type="RuleBase" id="RU000382"/>
    </source>
</evidence>
<dbReference type="AlphaFoldDB" id="K9Z2H8"/>
<evidence type="ECO:0000313" key="8">
    <source>
        <dbReference type="EMBL" id="AFZ53406.1"/>
    </source>
</evidence>
<sequence>MSSSSQARPFDRYFLTAQTESIESYQEAIALTQELIVNNILQEDKPYFGLNPSLLQESFRDFCPKNFTQQDYPQIEPELAEIIRHGAMVTHPACVAHLHCPPLIPAIAAELIIGSLNQSMDSWDQSPSATILEQQLTRWLCDLFGYSNSADGTFTSGGTQSNLMGLLLARDNYAKTHLKWHIQRQGLPPEAQQFRIFCSDVAHFTIRQGAAILGLGENGVIPIETDENFQLKPEILSAKLRTLQQDNLRPIAIVATAGTTDFGSIDPLPELAKIARDHGLWFHVDAAYGGALKLSQNHGHKLKGIELADSITVDFHKLFYQPISCGAFLLKNQANFGLIKLHADYLNPESNEAQGIPDLVTKSIQTTRRFDALKLWLSLKTLGVETFGEMIDSTIELAGAIALIIAEDAELELANIPTINAVVFRYQPSQGTATEIDRINEQIPKKLMLEGKGIIAQTQVKGRNYLKFTLLNPLTTLKDLQKLLIEIKSLGQTLHTTDINHELKKNC</sequence>
<dbReference type="EMBL" id="CP003947">
    <property type="protein sequence ID" value="AFZ53406.1"/>
    <property type="molecule type" value="Genomic_DNA"/>
</dbReference>
<dbReference type="PROSITE" id="PS00392">
    <property type="entry name" value="DDC_GAD_HDC_YDC"/>
    <property type="match status" value="1"/>
</dbReference>
<evidence type="ECO:0000256" key="3">
    <source>
        <dbReference type="ARBA" id="ARBA00022793"/>
    </source>
</evidence>
<feature type="modified residue" description="N6-(pyridoxal phosphate)lysine" evidence="6">
    <location>
        <position position="317"/>
    </location>
</feature>
<dbReference type="Pfam" id="PF00282">
    <property type="entry name" value="Pyridoxal_deC"/>
    <property type="match status" value="1"/>
</dbReference>
<dbReference type="GO" id="GO:0005737">
    <property type="term" value="C:cytoplasm"/>
    <property type="evidence" value="ECO:0007669"/>
    <property type="project" value="TreeGrafter"/>
</dbReference>
<name>K9Z2H8_CYAAP</name>
<protein>
    <submittedName>
        <fullName evidence="8">L-2,4-diaminobutyrate decarboxylase</fullName>
        <ecNumber evidence="8">4.1.1.86</ecNumber>
    </submittedName>
</protein>
<dbReference type="GO" id="GO:0033983">
    <property type="term" value="F:diaminobutyrate decarboxylase activity"/>
    <property type="evidence" value="ECO:0007669"/>
    <property type="project" value="UniProtKB-EC"/>
</dbReference>
<gene>
    <name evidence="8" type="ordered locus">Cyan10605_1291</name>
</gene>
<dbReference type="Gene3D" id="3.90.1150.10">
    <property type="entry name" value="Aspartate Aminotransferase, domain 1"/>
    <property type="match status" value="1"/>
</dbReference>
<comment type="similarity">
    <text evidence="2 7">Belongs to the group II decarboxylase family.</text>
</comment>
<reference evidence="9" key="1">
    <citation type="journal article" date="2013" name="Proc. Natl. Acad. Sci. U.S.A.">
        <title>Improving the coverage of the cyanobacterial phylum using diversity-driven genome sequencing.</title>
        <authorList>
            <person name="Shih P.M."/>
            <person name="Wu D."/>
            <person name="Latifi A."/>
            <person name="Axen S.D."/>
            <person name="Fewer D.P."/>
            <person name="Talla E."/>
            <person name="Calteau A."/>
            <person name="Cai F."/>
            <person name="Tandeau de Marsac N."/>
            <person name="Rippka R."/>
            <person name="Herdman M."/>
            <person name="Sivonen K."/>
            <person name="Coursin T."/>
            <person name="Laurent T."/>
            <person name="Goodwin L."/>
            <person name="Nolan M."/>
            <person name="Davenport K.W."/>
            <person name="Han C.S."/>
            <person name="Rubin E.M."/>
            <person name="Eisen J.A."/>
            <person name="Woyke T."/>
            <person name="Gugger M."/>
            <person name="Kerfeld C.A."/>
        </authorList>
    </citation>
    <scope>NUCLEOTIDE SEQUENCE [LARGE SCALE GENOMIC DNA]</scope>
    <source>
        <strain evidence="9">PCC 10605</strain>
    </source>
</reference>
<dbReference type="PATRIC" id="fig|755178.3.peg.1364"/>
<dbReference type="OrthoDB" id="9803665at2"/>
<dbReference type="GO" id="GO:0030170">
    <property type="term" value="F:pyridoxal phosphate binding"/>
    <property type="evidence" value="ECO:0007669"/>
    <property type="project" value="InterPro"/>
</dbReference>
<dbReference type="PANTHER" id="PTHR45677">
    <property type="entry name" value="GLUTAMATE DECARBOXYLASE-RELATED"/>
    <property type="match status" value="1"/>
</dbReference>
<keyword evidence="9" id="KW-1185">Reference proteome</keyword>
<keyword evidence="3" id="KW-0210">Decarboxylase</keyword>
<dbReference type="InterPro" id="IPR015421">
    <property type="entry name" value="PyrdxlP-dep_Trfase_major"/>
</dbReference>
<evidence type="ECO:0000313" key="9">
    <source>
        <dbReference type="Proteomes" id="UP000010480"/>
    </source>
</evidence>
<comment type="cofactor">
    <cofactor evidence="1 6 7">
        <name>pyridoxal 5'-phosphate</name>
        <dbReference type="ChEBI" id="CHEBI:597326"/>
    </cofactor>
</comment>
<evidence type="ECO:0000256" key="6">
    <source>
        <dbReference type="PIRSR" id="PIRSR602129-50"/>
    </source>
</evidence>
<dbReference type="EC" id="4.1.1.86" evidence="8"/>
<dbReference type="SUPFAM" id="SSF53383">
    <property type="entry name" value="PLP-dependent transferases"/>
    <property type="match status" value="1"/>
</dbReference>
<dbReference type="eggNOG" id="COG0076">
    <property type="taxonomic scope" value="Bacteria"/>
</dbReference>